<dbReference type="EMBL" id="JAFIQS010000011">
    <property type="protein sequence ID" value="KAG5164901.1"/>
    <property type="molecule type" value="Genomic_DNA"/>
</dbReference>
<feature type="domain" description="Yeast cell wall synthesis Kre9/Knh1-like N-terminal" evidence="4">
    <location>
        <begin position="26"/>
        <end position="107"/>
    </location>
</feature>
<dbReference type="PANTHER" id="PTHR35185">
    <property type="entry name" value="SERINE/THREONINE-RICH PROTEIN ADG2-RELATED"/>
    <property type="match status" value="1"/>
</dbReference>
<dbReference type="InterPro" id="IPR052479">
    <property type="entry name" value="GPI-anchor_Adhesion_Reg"/>
</dbReference>
<evidence type="ECO:0000256" key="3">
    <source>
        <dbReference type="SAM" id="SignalP"/>
    </source>
</evidence>
<sequence>MFSKLSLLTLVSPLVSALTLNVPTGVTSGGHVTITWTTDSNDPSTFTLELNKEEFNKALAIANNVATSAGTLDVTLPPVPNGDGYTLQAVNITNINDVFATSGSFSIAAAPSSSKGASGTGAGSATKGSGSAGATGTSPASSNPTGSAAATGTDSGSAANATSTSPSGSSGGSASASGTSSSAGTNPSTSAAHATRLGGNPAAFAAVLVSVAAGAAMIAL</sequence>
<accession>A0A8H8CGP5</accession>
<name>A0A8H8CGP5_PSICU</name>
<protein>
    <recommendedName>
        <fullName evidence="4">Yeast cell wall synthesis Kre9/Knh1-like N-terminal domain-containing protein</fullName>
    </recommendedName>
</protein>
<dbReference type="AlphaFoldDB" id="A0A8H8CGP5"/>
<evidence type="ECO:0000313" key="5">
    <source>
        <dbReference type="EMBL" id="KAG5164901.1"/>
    </source>
</evidence>
<dbReference type="OrthoDB" id="5420143at2759"/>
<feature type="signal peptide" evidence="3">
    <location>
        <begin position="1"/>
        <end position="17"/>
    </location>
</feature>
<evidence type="ECO:0000256" key="2">
    <source>
        <dbReference type="SAM" id="MobiDB-lite"/>
    </source>
</evidence>
<dbReference type="InterPro" id="IPR018466">
    <property type="entry name" value="Kre9/Knh1-like_N"/>
</dbReference>
<dbReference type="Pfam" id="PF10342">
    <property type="entry name" value="Kre9_KNH"/>
    <property type="match status" value="1"/>
</dbReference>
<keyword evidence="1 3" id="KW-0732">Signal</keyword>
<feature type="region of interest" description="Disordered" evidence="2">
    <location>
        <begin position="110"/>
        <end position="194"/>
    </location>
</feature>
<feature type="chain" id="PRO_5034820021" description="Yeast cell wall synthesis Kre9/Knh1-like N-terminal domain-containing protein" evidence="3">
    <location>
        <begin position="18"/>
        <end position="220"/>
    </location>
</feature>
<feature type="compositionally biased region" description="Low complexity" evidence="2">
    <location>
        <begin position="110"/>
        <end position="192"/>
    </location>
</feature>
<gene>
    <name evidence="5" type="ORF">JR316_010548</name>
</gene>
<evidence type="ECO:0000259" key="4">
    <source>
        <dbReference type="Pfam" id="PF10342"/>
    </source>
</evidence>
<evidence type="ECO:0000256" key="1">
    <source>
        <dbReference type="ARBA" id="ARBA00022729"/>
    </source>
</evidence>
<organism evidence="5">
    <name type="scientific">Psilocybe cubensis</name>
    <name type="common">Psychedelic mushroom</name>
    <name type="synonym">Stropharia cubensis</name>
    <dbReference type="NCBI Taxonomy" id="181762"/>
    <lineage>
        <taxon>Eukaryota</taxon>
        <taxon>Fungi</taxon>
        <taxon>Dikarya</taxon>
        <taxon>Basidiomycota</taxon>
        <taxon>Agaricomycotina</taxon>
        <taxon>Agaricomycetes</taxon>
        <taxon>Agaricomycetidae</taxon>
        <taxon>Agaricales</taxon>
        <taxon>Agaricineae</taxon>
        <taxon>Strophariaceae</taxon>
        <taxon>Psilocybe</taxon>
    </lineage>
</organism>
<proteinExistence type="predicted"/>
<comment type="caution">
    <text evidence="5">The sequence shown here is derived from an EMBL/GenBank/DDBJ whole genome shotgun (WGS) entry which is preliminary data.</text>
</comment>
<reference evidence="5" key="1">
    <citation type="submission" date="2021-02" db="EMBL/GenBank/DDBJ databases">
        <title>Psilocybe cubensis genome.</title>
        <authorList>
            <person name="Mckernan K.J."/>
            <person name="Crawford S."/>
            <person name="Trippe A."/>
            <person name="Kane L.T."/>
            <person name="Mclaughlin S."/>
        </authorList>
    </citation>
    <scope>NUCLEOTIDE SEQUENCE [LARGE SCALE GENOMIC DNA]</scope>
    <source>
        <strain evidence="5">MGC-MH-2018</strain>
    </source>
</reference>
<dbReference type="PANTHER" id="PTHR35185:SF1">
    <property type="entry name" value="UPF0619 GPI-ANCHORED MEMBRANE PROTEIN C1322.10"/>
    <property type="match status" value="1"/>
</dbReference>